<organism evidence="1 2">
    <name type="scientific">Lentzea cavernae</name>
    <dbReference type="NCBI Taxonomy" id="2020703"/>
    <lineage>
        <taxon>Bacteria</taxon>
        <taxon>Bacillati</taxon>
        <taxon>Actinomycetota</taxon>
        <taxon>Actinomycetes</taxon>
        <taxon>Pseudonocardiales</taxon>
        <taxon>Pseudonocardiaceae</taxon>
        <taxon>Lentzea</taxon>
    </lineage>
</organism>
<dbReference type="RefSeq" id="WP_191298624.1">
    <property type="nucleotide sequence ID" value="NZ_BNAR01000004.1"/>
</dbReference>
<comment type="caution">
    <text evidence="1">The sequence shown here is derived from an EMBL/GenBank/DDBJ whole genome shotgun (WGS) entry which is preliminary data.</text>
</comment>
<keyword evidence="2" id="KW-1185">Reference proteome</keyword>
<evidence type="ECO:0000313" key="2">
    <source>
        <dbReference type="Proteomes" id="UP000605568"/>
    </source>
</evidence>
<gene>
    <name evidence="1" type="ORF">GCM10017774_31040</name>
</gene>
<accession>A0ABQ3MMK1</accession>
<sequence length="87" mass="8423">MEKTGNCSPHRTIACGAALEPTGGRSGFAALAVPAALVKVTVKLFDATAAPLLEGTAEATATTGTAPCGGEGRQIALVVTPAGVTAS</sequence>
<proteinExistence type="predicted"/>
<name>A0ABQ3MMK1_9PSEU</name>
<dbReference type="EMBL" id="BNAR01000004">
    <property type="protein sequence ID" value="GHH39425.1"/>
    <property type="molecule type" value="Genomic_DNA"/>
</dbReference>
<protein>
    <submittedName>
        <fullName evidence="1">Uncharacterized protein</fullName>
    </submittedName>
</protein>
<reference evidence="2" key="1">
    <citation type="journal article" date="2019" name="Int. J. Syst. Evol. Microbiol.">
        <title>The Global Catalogue of Microorganisms (GCM) 10K type strain sequencing project: providing services to taxonomists for standard genome sequencing and annotation.</title>
        <authorList>
            <consortium name="The Broad Institute Genomics Platform"/>
            <consortium name="The Broad Institute Genome Sequencing Center for Infectious Disease"/>
            <person name="Wu L."/>
            <person name="Ma J."/>
        </authorList>
    </citation>
    <scope>NUCLEOTIDE SEQUENCE [LARGE SCALE GENOMIC DNA]</scope>
    <source>
        <strain evidence="2">CGMCC 4.7367</strain>
    </source>
</reference>
<dbReference type="Proteomes" id="UP000605568">
    <property type="component" value="Unassembled WGS sequence"/>
</dbReference>
<evidence type="ECO:0000313" key="1">
    <source>
        <dbReference type="EMBL" id="GHH39425.1"/>
    </source>
</evidence>